<evidence type="ECO:0000313" key="2">
    <source>
        <dbReference type="EMBL" id="PIB02643.1"/>
    </source>
</evidence>
<dbReference type="OrthoDB" id="3650131at2759"/>
<protein>
    <submittedName>
        <fullName evidence="2">Vegetative incompatibility protein HET-E-1</fullName>
    </submittedName>
</protein>
<accession>A0A2G5IDT8</accession>
<feature type="domain" description="Heterokaryon incompatibility" evidence="1">
    <location>
        <begin position="26"/>
        <end position="121"/>
    </location>
</feature>
<dbReference type="EMBL" id="LKMD01000100">
    <property type="protein sequence ID" value="PIB02643.1"/>
    <property type="molecule type" value="Genomic_DNA"/>
</dbReference>
<dbReference type="AlphaFoldDB" id="A0A2G5IDT8"/>
<dbReference type="InterPro" id="IPR010730">
    <property type="entry name" value="HET"/>
</dbReference>
<evidence type="ECO:0000259" key="1">
    <source>
        <dbReference type="Pfam" id="PF06985"/>
    </source>
</evidence>
<organism evidence="2 3">
    <name type="scientific">Cercospora beticola</name>
    <name type="common">Sugarbeet leaf spot fungus</name>
    <dbReference type="NCBI Taxonomy" id="122368"/>
    <lineage>
        <taxon>Eukaryota</taxon>
        <taxon>Fungi</taxon>
        <taxon>Dikarya</taxon>
        <taxon>Ascomycota</taxon>
        <taxon>Pezizomycotina</taxon>
        <taxon>Dothideomycetes</taxon>
        <taxon>Dothideomycetidae</taxon>
        <taxon>Mycosphaerellales</taxon>
        <taxon>Mycosphaerellaceae</taxon>
        <taxon>Cercospora</taxon>
    </lineage>
</organism>
<reference evidence="2 3" key="1">
    <citation type="submission" date="2015-10" db="EMBL/GenBank/DDBJ databases">
        <title>The cercosporin biosynthetic gene cluster was horizontally transferred to several fungal lineages and shown to be expanded in Cercospora beticola based on microsynteny with recipient genomes.</title>
        <authorList>
            <person name="De Jonge R."/>
            <person name="Ebert M.K."/>
            <person name="Suttle J.C."/>
            <person name="Jurick Ii W.M."/>
            <person name="Secor G.A."/>
            <person name="Thomma B.P."/>
            <person name="Van De Peer Y."/>
            <person name="Bolton M.D."/>
        </authorList>
    </citation>
    <scope>NUCLEOTIDE SEQUENCE [LARGE SCALE GENOMIC DNA]</scope>
    <source>
        <strain evidence="2 3">09-40</strain>
    </source>
</reference>
<gene>
    <name evidence="2" type="ORF">CB0940_02041</name>
</gene>
<evidence type="ECO:0000313" key="3">
    <source>
        <dbReference type="Proteomes" id="UP000230605"/>
    </source>
</evidence>
<dbReference type="Pfam" id="PF06985">
    <property type="entry name" value="HET"/>
    <property type="match status" value="1"/>
</dbReference>
<dbReference type="PANTHER" id="PTHR10622">
    <property type="entry name" value="HET DOMAIN-CONTAINING PROTEIN"/>
    <property type="match status" value="1"/>
</dbReference>
<comment type="caution">
    <text evidence="2">The sequence shown here is derived from an EMBL/GenBank/DDBJ whole genome shotgun (WGS) entry which is preliminary data.</text>
</comment>
<dbReference type="PANTHER" id="PTHR10622:SF11">
    <property type="entry name" value="HET-DOMAIN-CONTAINING PROTEIN"/>
    <property type="match status" value="1"/>
</dbReference>
<proteinExistence type="predicted"/>
<dbReference type="Proteomes" id="UP000230605">
    <property type="component" value="Chromosome 1"/>
</dbReference>
<name>A0A2G5IDT8_CERBT</name>
<sequence length="169" mass="19893">MMHLLSLDEYGELSLGTYDEDKCPPYAILSHTWYADEDEVTYNDVINGRGKNKPGRDKIMFCGEQAQKDDLRHFWVDSCCIDKTSSAELSESLNCMFRWYRNSRKCYVYLSDVAMMQGDSHPPTLYSWEATFQQCRWFTRGCNAYPKWGKWIYPLTFSMCRDFARTARS</sequence>